<dbReference type="PANTHER" id="PTHR11991">
    <property type="entry name" value="TRANSLATIONALLY CONTROLLED TUMOR PROTEIN-RELATED"/>
    <property type="match status" value="1"/>
</dbReference>
<dbReference type="PANTHER" id="PTHR11991:SF0">
    <property type="entry name" value="TRANSLATIONALLY-CONTROLLED TUMOR PROTEIN"/>
    <property type="match status" value="1"/>
</dbReference>
<dbReference type="AlphaFoldDB" id="A0A7S3SVM1"/>
<dbReference type="GO" id="GO:0005509">
    <property type="term" value="F:calcium ion binding"/>
    <property type="evidence" value="ECO:0007669"/>
    <property type="project" value="TreeGrafter"/>
</dbReference>
<evidence type="ECO:0000259" key="2">
    <source>
        <dbReference type="PROSITE" id="PS51797"/>
    </source>
</evidence>
<dbReference type="Pfam" id="PF00838">
    <property type="entry name" value="TCTP"/>
    <property type="match status" value="1"/>
</dbReference>
<evidence type="ECO:0000313" key="3">
    <source>
        <dbReference type="EMBL" id="CAE0565444.1"/>
    </source>
</evidence>
<feature type="domain" description="TCTP" evidence="2">
    <location>
        <begin position="1"/>
        <end position="166"/>
    </location>
</feature>
<evidence type="ECO:0000256" key="1">
    <source>
        <dbReference type="PROSITE-ProRule" id="PRU01133"/>
    </source>
</evidence>
<protein>
    <recommendedName>
        <fullName evidence="2">TCTP domain-containing protein</fullName>
    </recommendedName>
</protein>
<dbReference type="SUPFAM" id="SSF51316">
    <property type="entry name" value="Mss4-like"/>
    <property type="match status" value="1"/>
</dbReference>
<dbReference type="InterPro" id="IPR011057">
    <property type="entry name" value="Mss4-like_sf"/>
</dbReference>
<proteinExistence type="inferred from homology"/>
<sequence length="166" mass="18602">MLVWKDILSGDEMVTDTFPYSMPEEYNNAALMVKGKYITKKSEFVAIASDDVDDGDADGETVVDIVDAMRLQEVQLTKKDFMGIIKVFLGKLAKQLEADGKGDRVGDFKKGATGLVKFVVGKFDEFQFYVGESYDMEASLAMSYTADGEENPTFFFFLDAMREEKL</sequence>
<accession>A0A7S3SVM1</accession>
<organism evidence="3">
    <name type="scientific">Strombidinopsis acuminata</name>
    <dbReference type="NCBI Taxonomy" id="141414"/>
    <lineage>
        <taxon>Eukaryota</taxon>
        <taxon>Sar</taxon>
        <taxon>Alveolata</taxon>
        <taxon>Ciliophora</taxon>
        <taxon>Intramacronucleata</taxon>
        <taxon>Spirotrichea</taxon>
        <taxon>Choreotrichia</taxon>
        <taxon>Choreotrichida</taxon>
        <taxon>Strombidinopsidae</taxon>
        <taxon>Strombidinopsis</taxon>
    </lineage>
</organism>
<dbReference type="PROSITE" id="PS51797">
    <property type="entry name" value="TCTP_3"/>
    <property type="match status" value="1"/>
</dbReference>
<gene>
    <name evidence="3" type="ORF">SACU0126_LOCUS18553</name>
</gene>
<name>A0A7S3SVM1_9SPIT</name>
<dbReference type="PRINTS" id="PR01653">
    <property type="entry name" value="TCTPROTEIN"/>
</dbReference>
<dbReference type="GO" id="GO:0005737">
    <property type="term" value="C:cytoplasm"/>
    <property type="evidence" value="ECO:0007669"/>
    <property type="project" value="TreeGrafter"/>
</dbReference>
<reference evidence="3" key="1">
    <citation type="submission" date="2021-01" db="EMBL/GenBank/DDBJ databases">
        <authorList>
            <person name="Corre E."/>
            <person name="Pelletier E."/>
            <person name="Niang G."/>
            <person name="Scheremetjew M."/>
            <person name="Finn R."/>
            <person name="Kale V."/>
            <person name="Holt S."/>
            <person name="Cochrane G."/>
            <person name="Meng A."/>
            <person name="Brown T."/>
            <person name="Cohen L."/>
        </authorList>
    </citation>
    <scope>NUCLEOTIDE SEQUENCE</scope>
    <source>
        <strain evidence="3">SPMC142</strain>
    </source>
</reference>
<dbReference type="InterPro" id="IPR011323">
    <property type="entry name" value="Mss4/transl-control_tumour"/>
</dbReference>
<dbReference type="Gene3D" id="2.170.150.10">
    <property type="entry name" value="Metal Binding Protein, Guanine Nucleotide Exchange Factor, Chain A"/>
    <property type="match status" value="1"/>
</dbReference>
<dbReference type="EMBL" id="HBIQ01058421">
    <property type="protein sequence ID" value="CAE0565444.1"/>
    <property type="molecule type" value="Transcribed_RNA"/>
</dbReference>
<dbReference type="InterPro" id="IPR034737">
    <property type="entry name" value="TCTP"/>
</dbReference>
<dbReference type="InterPro" id="IPR018105">
    <property type="entry name" value="Translational_control_tumour_p"/>
</dbReference>
<comment type="similarity">
    <text evidence="1">Belongs to the TCTP family.</text>
</comment>